<sequence length="124" mass="13946">MKLSSPGKRHAATVYLLANITQKVEHFIKANSVSHLANLDSQSNTSHLVFGANNFVWTKPPKDFICIMLHQLLISTDVESYTKVTDSESQNNIQNKPKEWKLKYLPNSFCTEGNEAHSIVSTEV</sequence>
<evidence type="ECO:0000313" key="1">
    <source>
        <dbReference type="EMBL" id="CAH7668599.1"/>
    </source>
</evidence>
<evidence type="ECO:0000313" key="2">
    <source>
        <dbReference type="Proteomes" id="UP001153365"/>
    </source>
</evidence>
<organism evidence="1 2">
    <name type="scientific">Phakopsora pachyrhizi</name>
    <name type="common">Asian soybean rust disease fungus</name>
    <dbReference type="NCBI Taxonomy" id="170000"/>
    <lineage>
        <taxon>Eukaryota</taxon>
        <taxon>Fungi</taxon>
        <taxon>Dikarya</taxon>
        <taxon>Basidiomycota</taxon>
        <taxon>Pucciniomycotina</taxon>
        <taxon>Pucciniomycetes</taxon>
        <taxon>Pucciniales</taxon>
        <taxon>Phakopsoraceae</taxon>
        <taxon>Phakopsora</taxon>
    </lineage>
</organism>
<protein>
    <submittedName>
        <fullName evidence="1">Uncharacterized protein</fullName>
    </submittedName>
</protein>
<dbReference type="EMBL" id="CALTRL010000550">
    <property type="protein sequence ID" value="CAH7668599.1"/>
    <property type="molecule type" value="Genomic_DNA"/>
</dbReference>
<proteinExistence type="predicted"/>
<dbReference type="AlphaFoldDB" id="A0AAV0ALG9"/>
<keyword evidence="2" id="KW-1185">Reference proteome</keyword>
<accession>A0AAV0ALG9</accession>
<gene>
    <name evidence="1" type="ORF">PPACK8108_LOCUS3121</name>
</gene>
<comment type="caution">
    <text evidence="1">The sequence shown here is derived from an EMBL/GenBank/DDBJ whole genome shotgun (WGS) entry which is preliminary data.</text>
</comment>
<dbReference type="Proteomes" id="UP001153365">
    <property type="component" value="Unassembled WGS sequence"/>
</dbReference>
<name>A0AAV0ALG9_PHAPC</name>
<reference evidence="1" key="1">
    <citation type="submission" date="2022-06" db="EMBL/GenBank/DDBJ databases">
        <authorList>
            <consortium name="SYNGENTA / RWTH Aachen University"/>
        </authorList>
    </citation>
    <scope>NUCLEOTIDE SEQUENCE</scope>
</reference>